<dbReference type="Pfam" id="PF00899">
    <property type="entry name" value="ThiF"/>
    <property type="match status" value="1"/>
</dbReference>
<dbReference type="InterPro" id="IPR000594">
    <property type="entry name" value="ThiF_NAD_FAD-bd"/>
</dbReference>
<dbReference type="GO" id="GO:0061503">
    <property type="term" value="F:tRNA threonylcarbamoyladenosine dehydratase"/>
    <property type="evidence" value="ECO:0007669"/>
    <property type="project" value="TreeGrafter"/>
</dbReference>
<organism evidence="2 3">
    <name type="scientific">Candidatus Solincola sediminis</name>
    <dbReference type="NCBI Taxonomy" id="1797199"/>
    <lineage>
        <taxon>Bacteria</taxon>
        <taxon>Bacillati</taxon>
        <taxon>Actinomycetota</taxon>
        <taxon>Candidatus Geothermincolia</taxon>
        <taxon>Candidatus Geothermincolales</taxon>
        <taxon>Candidatus Geothermincolaceae</taxon>
        <taxon>Candidatus Solincola</taxon>
    </lineage>
</organism>
<dbReference type="GO" id="GO:0061504">
    <property type="term" value="P:cyclic threonylcarbamoyladenosine biosynthetic process"/>
    <property type="evidence" value="ECO:0007669"/>
    <property type="project" value="TreeGrafter"/>
</dbReference>
<dbReference type="Proteomes" id="UP000177876">
    <property type="component" value="Unassembled WGS sequence"/>
</dbReference>
<dbReference type="SUPFAM" id="SSF69572">
    <property type="entry name" value="Activating enzymes of the ubiquitin-like proteins"/>
    <property type="match status" value="1"/>
</dbReference>
<accession>A0A1F2WUR9</accession>
<dbReference type="AlphaFoldDB" id="A0A1F2WUR9"/>
<evidence type="ECO:0000313" key="3">
    <source>
        <dbReference type="Proteomes" id="UP000177876"/>
    </source>
</evidence>
<evidence type="ECO:0000259" key="1">
    <source>
        <dbReference type="Pfam" id="PF00899"/>
    </source>
</evidence>
<evidence type="ECO:0000313" key="2">
    <source>
        <dbReference type="EMBL" id="OFW60496.1"/>
    </source>
</evidence>
<dbReference type="STRING" id="1797197.A2Y75_06260"/>
<name>A0A1F2WUR9_9ACTN</name>
<dbReference type="InterPro" id="IPR035985">
    <property type="entry name" value="Ubiquitin-activating_enz"/>
</dbReference>
<dbReference type="InterPro" id="IPR045886">
    <property type="entry name" value="ThiF/MoeB/HesA"/>
</dbReference>
<dbReference type="EMBL" id="MELK01000002">
    <property type="protein sequence ID" value="OFW60496.1"/>
    <property type="molecule type" value="Genomic_DNA"/>
</dbReference>
<dbReference type="CDD" id="cd00757">
    <property type="entry name" value="ThiF_MoeB_HesA_family"/>
    <property type="match status" value="1"/>
</dbReference>
<gene>
    <name evidence="2" type="ORF">A2Y75_06260</name>
</gene>
<dbReference type="PANTHER" id="PTHR43267">
    <property type="entry name" value="TRNA THREONYLCARBAMOYLADENOSINE DEHYDRATASE"/>
    <property type="match status" value="1"/>
</dbReference>
<reference evidence="2 3" key="1">
    <citation type="journal article" date="2016" name="Nat. Commun.">
        <title>Thousands of microbial genomes shed light on interconnected biogeochemical processes in an aquifer system.</title>
        <authorList>
            <person name="Anantharaman K."/>
            <person name="Brown C.T."/>
            <person name="Hug L.A."/>
            <person name="Sharon I."/>
            <person name="Castelle C.J."/>
            <person name="Probst A.J."/>
            <person name="Thomas B.C."/>
            <person name="Singh A."/>
            <person name="Wilkins M.J."/>
            <person name="Karaoz U."/>
            <person name="Brodie E.L."/>
            <person name="Williams K.H."/>
            <person name="Hubbard S.S."/>
            <person name="Banfield J.F."/>
        </authorList>
    </citation>
    <scope>NUCLEOTIDE SEQUENCE [LARGE SCALE GENOMIC DNA]</scope>
</reference>
<proteinExistence type="predicted"/>
<sequence length="273" mass="28725">MEDIAALIKRTASGEPPVISLRSVKELAGSGGLSQLEIEKTALASGVIPERYERNIGTLGIEGQAKLLDACMGICGLGGLGGHIVELLARYGAGHLILVDGDVFNENNLNRQILCTEADLGRAKAGVAAERAAAINSSIRVTTHQVYIDPDNVASVFGEAQVVIDALDSVSCRLDLEEGCRQIGIPLVHGAIAGHCGQVMTVFPGDPGLECIYIEGEDRGVETSEGNPPTTPALVAALQVQEAVKIMCGGELLRHGFLLLDTATNLYQFISLR</sequence>
<dbReference type="GO" id="GO:0008641">
    <property type="term" value="F:ubiquitin-like modifier activating enzyme activity"/>
    <property type="evidence" value="ECO:0007669"/>
    <property type="project" value="InterPro"/>
</dbReference>
<feature type="domain" description="THIF-type NAD/FAD binding fold" evidence="1">
    <location>
        <begin position="52"/>
        <end position="269"/>
    </location>
</feature>
<comment type="caution">
    <text evidence="2">The sequence shown here is derived from an EMBL/GenBank/DDBJ whole genome shotgun (WGS) entry which is preliminary data.</text>
</comment>
<dbReference type="PANTHER" id="PTHR43267:SF1">
    <property type="entry name" value="TRNA THREONYLCARBAMOYLADENOSINE DEHYDRATASE"/>
    <property type="match status" value="1"/>
</dbReference>
<protein>
    <recommendedName>
        <fullName evidence="1">THIF-type NAD/FAD binding fold domain-containing protein</fullName>
    </recommendedName>
</protein>
<dbReference type="Gene3D" id="3.40.50.720">
    <property type="entry name" value="NAD(P)-binding Rossmann-like Domain"/>
    <property type="match status" value="1"/>
</dbReference>